<dbReference type="Proteomes" id="UP000245207">
    <property type="component" value="Unassembled WGS sequence"/>
</dbReference>
<sequence length="394" mass="44649">MPKVVGQKKETKMKEMDHQTVRDFWGNVSFDYAVSDATGLSGGILAIWDRDSFTRHHVKVDDNFLAVEKKLQSLKTKIKGWVADRRSFLTAKKDALQQDINAIDLRILEGVVTEADRDSRISSLKELRELEHIENLDVALCVTGCGLKILFGGRLRDLSTVGAHSGPWKGIISALRQLKERGVNLQDFCHIRVGNGLFRWQRMRIGWASSSLRREPRGGVETEQWEAISALIQAFIFSPQQDKLRWTLDSSDKFSVSSARSFLDGRLLFSGGCSTRWNNFVPIKLNILLWRIALARIPSRDNLVSHGIVLDSTLCPVCSTSLETVEHVFADCVELRGIWSNISRWWNVPTPSHVSVDSLINWADHSKLSVLQRKCFDAFLDPFFGFVIGERIVR</sequence>
<dbReference type="OrthoDB" id="689430at2759"/>
<keyword evidence="2" id="KW-0695">RNA-directed DNA polymerase</keyword>
<name>A0A2U1NKS2_ARTAN</name>
<proteinExistence type="predicted"/>
<comment type="caution">
    <text evidence="2">The sequence shown here is derived from an EMBL/GenBank/DDBJ whole genome shotgun (WGS) entry which is preliminary data.</text>
</comment>
<dbReference type="Pfam" id="PF13966">
    <property type="entry name" value="zf-RVT"/>
    <property type="match status" value="1"/>
</dbReference>
<dbReference type="EMBL" id="PKPP01002617">
    <property type="protein sequence ID" value="PWA74117.1"/>
    <property type="molecule type" value="Genomic_DNA"/>
</dbReference>
<dbReference type="InterPro" id="IPR026960">
    <property type="entry name" value="RVT-Znf"/>
</dbReference>
<keyword evidence="2" id="KW-0808">Transferase</keyword>
<feature type="domain" description="Reverse transcriptase zinc-binding" evidence="1">
    <location>
        <begin position="255"/>
        <end position="339"/>
    </location>
</feature>
<evidence type="ECO:0000259" key="1">
    <source>
        <dbReference type="Pfam" id="PF13966"/>
    </source>
</evidence>
<dbReference type="GO" id="GO:0003964">
    <property type="term" value="F:RNA-directed DNA polymerase activity"/>
    <property type="evidence" value="ECO:0007669"/>
    <property type="project" value="UniProtKB-KW"/>
</dbReference>
<reference evidence="2 3" key="1">
    <citation type="journal article" date="2018" name="Mol. Plant">
        <title>The genome of Artemisia annua provides insight into the evolution of Asteraceae family and artemisinin biosynthesis.</title>
        <authorList>
            <person name="Shen Q."/>
            <person name="Zhang L."/>
            <person name="Liao Z."/>
            <person name="Wang S."/>
            <person name="Yan T."/>
            <person name="Shi P."/>
            <person name="Liu M."/>
            <person name="Fu X."/>
            <person name="Pan Q."/>
            <person name="Wang Y."/>
            <person name="Lv Z."/>
            <person name="Lu X."/>
            <person name="Zhang F."/>
            <person name="Jiang W."/>
            <person name="Ma Y."/>
            <person name="Chen M."/>
            <person name="Hao X."/>
            <person name="Li L."/>
            <person name="Tang Y."/>
            <person name="Lv G."/>
            <person name="Zhou Y."/>
            <person name="Sun X."/>
            <person name="Brodelius P.E."/>
            <person name="Rose J.K.C."/>
            <person name="Tang K."/>
        </authorList>
    </citation>
    <scope>NUCLEOTIDE SEQUENCE [LARGE SCALE GENOMIC DNA]</scope>
    <source>
        <strain evidence="3">cv. Huhao1</strain>
        <tissue evidence="2">Leaf</tissue>
    </source>
</reference>
<dbReference type="AlphaFoldDB" id="A0A2U1NKS2"/>
<gene>
    <name evidence="2" type="ORF">CTI12_AA253060</name>
</gene>
<keyword evidence="3" id="KW-1185">Reference proteome</keyword>
<keyword evidence="2" id="KW-0548">Nucleotidyltransferase</keyword>
<accession>A0A2U1NKS2</accession>
<evidence type="ECO:0000313" key="3">
    <source>
        <dbReference type="Proteomes" id="UP000245207"/>
    </source>
</evidence>
<organism evidence="2 3">
    <name type="scientific">Artemisia annua</name>
    <name type="common">Sweet wormwood</name>
    <dbReference type="NCBI Taxonomy" id="35608"/>
    <lineage>
        <taxon>Eukaryota</taxon>
        <taxon>Viridiplantae</taxon>
        <taxon>Streptophyta</taxon>
        <taxon>Embryophyta</taxon>
        <taxon>Tracheophyta</taxon>
        <taxon>Spermatophyta</taxon>
        <taxon>Magnoliopsida</taxon>
        <taxon>eudicotyledons</taxon>
        <taxon>Gunneridae</taxon>
        <taxon>Pentapetalae</taxon>
        <taxon>asterids</taxon>
        <taxon>campanulids</taxon>
        <taxon>Asterales</taxon>
        <taxon>Asteraceae</taxon>
        <taxon>Asteroideae</taxon>
        <taxon>Anthemideae</taxon>
        <taxon>Artemisiinae</taxon>
        <taxon>Artemisia</taxon>
    </lineage>
</organism>
<evidence type="ECO:0000313" key="2">
    <source>
        <dbReference type="EMBL" id="PWA74117.1"/>
    </source>
</evidence>
<protein>
    <submittedName>
        <fullName evidence="2">RNA-directed DNA polymerase, eukaryota</fullName>
    </submittedName>
</protein>